<keyword evidence="1" id="KW-0812">Transmembrane</keyword>
<dbReference type="STRING" id="1817825.A2720_00095"/>
<protein>
    <submittedName>
        <fullName evidence="2">Uncharacterized protein</fullName>
    </submittedName>
</protein>
<evidence type="ECO:0000313" key="2">
    <source>
        <dbReference type="EMBL" id="OGE81780.1"/>
    </source>
</evidence>
<feature type="transmembrane region" description="Helical" evidence="1">
    <location>
        <begin position="92"/>
        <end position="111"/>
    </location>
</feature>
<keyword evidence="1" id="KW-1133">Transmembrane helix</keyword>
<dbReference type="EMBL" id="MFEL01000004">
    <property type="protein sequence ID" value="OGE81780.1"/>
    <property type="molecule type" value="Genomic_DNA"/>
</dbReference>
<evidence type="ECO:0000256" key="1">
    <source>
        <dbReference type="SAM" id="Phobius"/>
    </source>
</evidence>
<proteinExistence type="predicted"/>
<gene>
    <name evidence="2" type="ORF">A2720_00095</name>
</gene>
<name>A0A1F5NWT3_9BACT</name>
<reference evidence="2 3" key="1">
    <citation type="journal article" date="2016" name="Nat. Commun.">
        <title>Thousands of microbial genomes shed light on interconnected biogeochemical processes in an aquifer system.</title>
        <authorList>
            <person name="Anantharaman K."/>
            <person name="Brown C.T."/>
            <person name="Hug L.A."/>
            <person name="Sharon I."/>
            <person name="Castelle C.J."/>
            <person name="Probst A.J."/>
            <person name="Thomas B.C."/>
            <person name="Singh A."/>
            <person name="Wilkins M.J."/>
            <person name="Karaoz U."/>
            <person name="Brodie E.L."/>
            <person name="Williams K.H."/>
            <person name="Hubbard S.S."/>
            <person name="Banfield J.F."/>
        </authorList>
    </citation>
    <scope>NUCLEOTIDE SEQUENCE [LARGE SCALE GENOMIC DNA]</scope>
</reference>
<feature type="transmembrane region" description="Helical" evidence="1">
    <location>
        <begin position="46"/>
        <end position="71"/>
    </location>
</feature>
<organism evidence="2 3">
    <name type="scientific">Candidatus Doudnabacteria bacterium RIFCSPHIGHO2_01_FULL_46_24</name>
    <dbReference type="NCBI Taxonomy" id="1817825"/>
    <lineage>
        <taxon>Bacteria</taxon>
        <taxon>Candidatus Doudnaibacteriota</taxon>
    </lineage>
</organism>
<dbReference type="Proteomes" id="UP000178892">
    <property type="component" value="Unassembled WGS sequence"/>
</dbReference>
<comment type="caution">
    <text evidence="2">The sequence shown here is derived from an EMBL/GenBank/DDBJ whole genome shotgun (WGS) entry which is preliminary data.</text>
</comment>
<dbReference type="InterPro" id="IPR043993">
    <property type="entry name" value="T4SS_pilin"/>
</dbReference>
<keyword evidence="1" id="KW-0472">Membrane</keyword>
<dbReference type="Pfam" id="PF18895">
    <property type="entry name" value="T4SS_pilin"/>
    <property type="match status" value="1"/>
</dbReference>
<dbReference type="AlphaFoldDB" id="A0A1F5NWT3"/>
<sequence length="117" mass="12307">MKKLQTMFAIASLWTVPLSVLAFRVTPNNQPPPGLAGSTTADPAVLTTSIILYLLTIAGILAVLFIVIGGFQYILSGANEELAERGKKTLKNAVIGLVIIILSYVIVNVIAKALGAT</sequence>
<evidence type="ECO:0000313" key="3">
    <source>
        <dbReference type="Proteomes" id="UP000178892"/>
    </source>
</evidence>
<accession>A0A1F5NWT3</accession>